<comment type="similarity">
    <text evidence="1 2">Belongs to the anti-sigma-factor antagonist family.</text>
</comment>
<feature type="domain" description="STAS" evidence="3">
    <location>
        <begin position="11"/>
        <end position="121"/>
    </location>
</feature>
<dbReference type="InterPro" id="IPR036513">
    <property type="entry name" value="STAS_dom_sf"/>
</dbReference>
<dbReference type="PROSITE" id="PS50801">
    <property type="entry name" value="STAS"/>
    <property type="match status" value="1"/>
</dbReference>
<dbReference type="AlphaFoldDB" id="A0A8J3T2H6"/>
<evidence type="ECO:0000313" key="4">
    <source>
        <dbReference type="EMBL" id="GII03078.1"/>
    </source>
</evidence>
<protein>
    <recommendedName>
        <fullName evidence="2">Anti-sigma factor antagonist</fullName>
    </recommendedName>
</protein>
<keyword evidence="5" id="KW-1185">Reference proteome</keyword>
<sequence>MMRTPERGPALTVTTALYNHAAVVRVAGELDLATVSLLRAHLERARALPEVSALIMDLSELVFCDSTGLGELVDAHRSSEARGVRLVLSCVGRHLQQLLELTGLRILFEVHSDPISALRAVSGSGDGLLSPSA</sequence>
<dbReference type="Pfam" id="PF01740">
    <property type="entry name" value="STAS"/>
    <property type="match status" value="1"/>
</dbReference>
<evidence type="ECO:0000313" key="5">
    <source>
        <dbReference type="Proteomes" id="UP000634476"/>
    </source>
</evidence>
<proteinExistence type="inferred from homology"/>
<evidence type="ECO:0000256" key="2">
    <source>
        <dbReference type="RuleBase" id="RU003749"/>
    </source>
</evidence>
<gene>
    <name evidence="4" type="primary">rsbV_4</name>
    <name evidence="4" type="ORF">Pta02_50860</name>
</gene>
<dbReference type="GO" id="GO:0043856">
    <property type="term" value="F:anti-sigma factor antagonist activity"/>
    <property type="evidence" value="ECO:0007669"/>
    <property type="project" value="InterPro"/>
</dbReference>
<dbReference type="Gene3D" id="3.30.750.24">
    <property type="entry name" value="STAS domain"/>
    <property type="match status" value="1"/>
</dbReference>
<dbReference type="EMBL" id="BOOK01000036">
    <property type="protein sequence ID" value="GII03078.1"/>
    <property type="molecule type" value="Genomic_DNA"/>
</dbReference>
<evidence type="ECO:0000259" key="3">
    <source>
        <dbReference type="PROSITE" id="PS50801"/>
    </source>
</evidence>
<dbReference type="RefSeq" id="WP_203877377.1">
    <property type="nucleotide sequence ID" value="NZ_BOOK01000036.1"/>
</dbReference>
<dbReference type="PANTHER" id="PTHR33495:SF2">
    <property type="entry name" value="ANTI-SIGMA FACTOR ANTAGONIST TM_1081-RELATED"/>
    <property type="match status" value="1"/>
</dbReference>
<name>A0A8J3T2H6_9ACTN</name>
<dbReference type="PANTHER" id="PTHR33495">
    <property type="entry name" value="ANTI-SIGMA FACTOR ANTAGONIST TM_1081-RELATED-RELATED"/>
    <property type="match status" value="1"/>
</dbReference>
<organism evidence="4 5">
    <name type="scientific">Planobispora takensis</name>
    <dbReference type="NCBI Taxonomy" id="1367882"/>
    <lineage>
        <taxon>Bacteria</taxon>
        <taxon>Bacillati</taxon>
        <taxon>Actinomycetota</taxon>
        <taxon>Actinomycetes</taxon>
        <taxon>Streptosporangiales</taxon>
        <taxon>Streptosporangiaceae</taxon>
        <taxon>Planobispora</taxon>
    </lineage>
</organism>
<reference evidence="4" key="1">
    <citation type="submission" date="2021-01" db="EMBL/GenBank/DDBJ databases">
        <title>Whole genome shotgun sequence of Planobispora takensis NBRC 109077.</title>
        <authorList>
            <person name="Komaki H."/>
            <person name="Tamura T."/>
        </authorList>
    </citation>
    <scope>NUCLEOTIDE SEQUENCE</scope>
    <source>
        <strain evidence="4">NBRC 109077</strain>
    </source>
</reference>
<dbReference type="Proteomes" id="UP000634476">
    <property type="component" value="Unassembled WGS sequence"/>
</dbReference>
<comment type="caution">
    <text evidence="4">The sequence shown here is derived from an EMBL/GenBank/DDBJ whole genome shotgun (WGS) entry which is preliminary data.</text>
</comment>
<dbReference type="SUPFAM" id="SSF52091">
    <property type="entry name" value="SpoIIaa-like"/>
    <property type="match status" value="1"/>
</dbReference>
<dbReference type="CDD" id="cd07043">
    <property type="entry name" value="STAS_anti-anti-sigma_factors"/>
    <property type="match status" value="1"/>
</dbReference>
<accession>A0A8J3T2H6</accession>
<evidence type="ECO:0000256" key="1">
    <source>
        <dbReference type="ARBA" id="ARBA00009013"/>
    </source>
</evidence>
<dbReference type="NCBIfam" id="TIGR00377">
    <property type="entry name" value="ant_ant_sig"/>
    <property type="match status" value="1"/>
</dbReference>
<dbReference type="InterPro" id="IPR003658">
    <property type="entry name" value="Anti-sigma_ant"/>
</dbReference>
<dbReference type="InterPro" id="IPR002645">
    <property type="entry name" value="STAS_dom"/>
</dbReference>